<dbReference type="SFLD" id="SFLDG01205">
    <property type="entry name" value="AMPS.1"/>
    <property type="match status" value="1"/>
</dbReference>
<evidence type="ECO:0000256" key="3">
    <source>
        <dbReference type="ARBA" id="ARBA00038317"/>
    </source>
</evidence>
<dbReference type="InterPro" id="IPR050213">
    <property type="entry name" value="GST_superfamily"/>
</dbReference>
<keyword evidence="2" id="KW-0808">Transferase</keyword>
<evidence type="ECO:0000256" key="1">
    <source>
        <dbReference type="ARBA" id="ARBA00012452"/>
    </source>
</evidence>
<protein>
    <recommendedName>
        <fullName evidence="1">glutathione transferase</fullName>
        <ecNumber evidence="1">2.5.1.18</ecNumber>
    </recommendedName>
    <alternativeName>
        <fullName evidence="5">GST class-sigma</fullName>
    </alternativeName>
</protein>
<dbReference type="EC" id="2.5.1.18" evidence="1"/>
<proteinExistence type="inferred from homology"/>
<dbReference type="InterPro" id="IPR004046">
    <property type="entry name" value="GST_C"/>
</dbReference>
<dbReference type="GO" id="GO:0004364">
    <property type="term" value="F:glutathione transferase activity"/>
    <property type="evidence" value="ECO:0000318"/>
    <property type="project" value="GO_Central"/>
</dbReference>
<dbReference type="CDD" id="cd03039">
    <property type="entry name" value="GST_N_Sigma_like"/>
    <property type="match status" value="1"/>
</dbReference>
<dbReference type="SFLD" id="SFLDG00363">
    <property type="entry name" value="AMPS_(cytGST):_Alpha-__Mu-__Pi"/>
    <property type="match status" value="1"/>
</dbReference>
<reference evidence="7" key="1">
    <citation type="journal article" date="2008" name="Nat. Genet.">
        <title>The Pristionchus pacificus genome provides a unique perspective on nematode lifestyle and parasitism.</title>
        <authorList>
            <person name="Dieterich C."/>
            <person name="Clifton S.W."/>
            <person name="Schuster L.N."/>
            <person name="Chinwalla A."/>
            <person name="Delehaunty K."/>
            <person name="Dinkelacker I."/>
            <person name="Fulton L."/>
            <person name="Fulton R."/>
            <person name="Godfrey J."/>
            <person name="Minx P."/>
            <person name="Mitreva M."/>
            <person name="Roeseler W."/>
            <person name="Tian H."/>
            <person name="Witte H."/>
            <person name="Yang S.P."/>
            <person name="Wilson R.K."/>
            <person name="Sommer R.J."/>
        </authorList>
    </citation>
    <scope>NUCLEOTIDE SEQUENCE [LARGE SCALE GENOMIC DNA]</scope>
    <source>
        <strain evidence="7">PS312</strain>
    </source>
</reference>
<comment type="similarity">
    <text evidence="3">Belongs to the GST superfamily. Sigma family.</text>
</comment>
<name>A0A2A6B8A4_PRIPA</name>
<dbReference type="InterPro" id="IPR004045">
    <property type="entry name" value="Glutathione_S-Trfase_N"/>
</dbReference>
<dbReference type="InterPro" id="IPR040079">
    <property type="entry name" value="Glutathione_S-Trfase"/>
</dbReference>
<dbReference type="SUPFAM" id="SSF52833">
    <property type="entry name" value="Thioredoxin-like"/>
    <property type="match status" value="1"/>
</dbReference>
<keyword evidence="7" id="KW-1185">Reference proteome</keyword>
<accession>A0A8R1U446</accession>
<dbReference type="GO" id="GO:0005737">
    <property type="term" value="C:cytoplasm"/>
    <property type="evidence" value="ECO:0007669"/>
    <property type="project" value="UniProtKB-ARBA"/>
</dbReference>
<dbReference type="SFLD" id="SFLDS00019">
    <property type="entry name" value="Glutathione_Transferase_(cytos"/>
    <property type="match status" value="1"/>
</dbReference>
<dbReference type="InterPro" id="IPR036282">
    <property type="entry name" value="Glutathione-S-Trfase_C_sf"/>
</dbReference>
<organism evidence="6 7">
    <name type="scientific">Pristionchus pacificus</name>
    <name type="common">Parasitic nematode worm</name>
    <dbReference type="NCBI Taxonomy" id="54126"/>
    <lineage>
        <taxon>Eukaryota</taxon>
        <taxon>Metazoa</taxon>
        <taxon>Ecdysozoa</taxon>
        <taxon>Nematoda</taxon>
        <taxon>Chromadorea</taxon>
        <taxon>Rhabditida</taxon>
        <taxon>Rhabditina</taxon>
        <taxon>Diplogasteromorpha</taxon>
        <taxon>Diplogasteroidea</taxon>
        <taxon>Neodiplogasteridae</taxon>
        <taxon>Pristionchus</taxon>
    </lineage>
</organism>
<sequence length="206" mass="23520">MPEYKLYYFAFRGLAEVSRQVFALAGVEYENVGLTKEEWVEFKKKTPFGRIPVLEVDGKLIAQSLTIARYIASQHGLAGKTPLEAAWADSIADEWRDFHGNFKKYWYLKIGVRQGDIEGTRVEYGIPARDKFFPLIVKQLKETGTGFLVGDSVTWVDVLIANTVDEVEENEPGLLQDYPEASFVVQHKQRVHAIPALKKWIETRPQ</sequence>
<dbReference type="OrthoDB" id="414243at2759"/>
<dbReference type="PROSITE" id="PS50404">
    <property type="entry name" value="GST_NTER"/>
    <property type="match status" value="1"/>
</dbReference>
<dbReference type="FunFam" id="3.40.30.10:FF:000189">
    <property type="entry name" value="Glutathione S-Transferase"/>
    <property type="match status" value="1"/>
</dbReference>
<dbReference type="EnsemblMetazoa" id="PPA01683.1">
    <property type="protein sequence ID" value="PPA01683.1"/>
    <property type="gene ID" value="WBGene00091237"/>
</dbReference>
<dbReference type="PANTHER" id="PTHR11571:SF256">
    <property type="entry name" value="GST C-TERMINAL DOMAIN-CONTAINING PROTEIN-RELATED"/>
    <property type="match status" value="1"/>
</dbReference>
<dbReference type="Gene3D" id="3.40.30.10">
    <property type="entry name" value="Glutaredoxin"/>
    <property type="match status" value="1"/>
</dbReference>
<evidence type="ECO:0000256" key="5">
    <source>
        <dbReference type="ARBA" id="ARBA00078118"/>
    </source>
</evidence>
<dbReference type="Pfam" id="PF02798">
    <property type="entry name" value="GST_N"/>
    <property type="match status" value="1"/>
</dbReference>
<dbReference type="GO" id="GO:0006749">
    <property type="term" value="P:glutathione metabolic process"/>
    <property type="evidence" value="ECO:0000318"/>
    <property type="project" value="GO_Central"/>
</dbReference>
<evidence type="ECO:0000313" key="6">
    <source>
        <dbReference type="EnsemblMetazoa" id="PPA01683.1"/>
    </source>
</evidence>
<accession>A0A2A6B8A4</accession>
<evidence type="ECO:0000256" key="4">
    <source>
        <dbReference type="ARBA" id="ARBA00047960"/>
    </source>
</evidence>
<dbReference type="PROSITE" id="PS50405">
    <property type="entry name" value="GST_CTER"/>
    <property type="match status" value="1"/>
</dbReference>
<reference evidence="6" key="2">
    <citation type="submission" date="2022-06" db="UniProtKB">
        <authorList>
            <consortium name="EnsemblMetazoa"/>
        </authorList>
    </citation>
    <scope>IDENTIFICATION</scope>
    <source>
        <strain evidence="6">PS312</strain>
    </source>
</reference>
<evidence type="ECO:0000256" key="2">
    <source>
        <dbReference type="ARBA" id="ARBA00022679"/>
    </source>
</evidence>
<comment type="catalytic activity">
    <reaction evidence="4">
        <text>RX + glutathione = an S-substituted glutathione + a halide anion + H(+)</text>
        <dbReference type="Rhea" id="RHEA:16437"/>
        <dbReference type="ChEBI" id="CHEBI:15378"/>
        <dbReference type="ChEBI" id="CHEBI:16042"/>
        <dbReference type="ChEBI" id="CHEBI:17792"/>
        <dbReference type="ChEBI" id="CHEBI:57925"/>
        <dbReference type="ChEBI" id="CHEBI:90779"/>
        <dbReference type="EC" id="2.5.1.18"/>
    </reaction>
</comment>
<dbReference type="Pfam" id="PF14497">
    <property type="entry name" value="GST_C_3"/>
    <property type="match status" value="1"/>
</dbReference>
<dbReference type="Gene3D" id="1.20.1050.10">
    <property type="match status" value="1"/>
</dbReference>
<gene>
    <name evidence="6" type="primary">WBGene00091237</name>
</gene>
<dbReference type="InterPro" id="IPR036249">
    <property type="entry name" value="Thioredoxin-like_sf"/>
</dbReference>
<dbReference type="InterPro" id="IPR010987">
    <property type="entry name" value="Glutathione-S-Trfase_C-like"/>
</dbReference>
<dbReference type="PANTHER" id="PTHR11571">
    <property type="entry name" value="GLUTATHIONE S-TRANSFERASE"/>
    <property type="match status" value="1"/>
</dbReference>
<evidence type="ECO:0000313" key="7">
    <source>
        <dbReference type="Proteomes" id="UP000005239"/>
    </source>
</evidence>
<dbReference type="Proteomes" id="UP000005239">
    <property type="component" value="Unassembled WGS sequence"/>
</dbReference>
<dbReference type="CDD" id="cd03192">
    <property type="entry name" value="GST_C_Sigma_like"/>
    <property type="match status" value="1"/>
</dbReference>
<dbReference type="FunFam" id="1.20.1050.10:FF:000031">
    <property type="entry name" value="Glutathione S-Transferase"/>
    <property type="match status" value="1"/>
</dbReference>
<dbReference type="AlphaFoldDB" id="A0A2A6B8A4"/>
<dbReference type="SUPFAM" id="SSF47616">
    <property type="entry name" value="GST C-terminal domain-like"/>
    <property type="match status" value="1"/>
</dbReference>